<dbReference type="Gene3D" id="3.40.50.10740">
    <property type="entry name" value="Class I glutamine amidotransferase-like"/>
    <property type="match status" value="1"/>
</dbReference>
<dbReference type="InterPro" id="IPR027478">
    <property type="entry name" value="LdcA_N"/>
</dbReference>
<dbReference type="PANTHER" id="PTHR30237">
    <property type="entry name" value="MURAMOYLTETRAPEPTIDE CARBOXYPEPTIDASE"/>
    <property type="match status" value="1"/>
</dbReference>
<proteinExistence type="inferred from homology"/>
<dbReference type="PANTHER" id="PTHR30237:SF5">
    <property type="entry name" value="CARBOXYPEPTIDASE VC_A0337-RELATED"/>
    <property type="match status" value="1"/>
</dbReference>
<organism evidence="5 6">
    <name type="scientific">Micrococcus lylae</name>
    <dbReference type="NCBI Taxonomy" id="1273"/>
    <lineage>
        <taxon>Bacteria</taxon>
        <taxon>Bacillati</taxon>
        <taxon>Actinomycetota</taxon>
        <taxon>Actinomycetes</taxon>
        <taxon>Micrococcales</taxon>
        <taxon>Micrococcaceae</taxon>
        <taxon>Micrococcus</taxon>
    </lineage>
</organism>
<evidence type="ECO:0000256" key="2">
    <source>
        <dbReference type="ARBA" id="ARBA00022801"/>
    </source>
</evidence>
<dbReference type="InterPro" id="IPR040921">
    <property type="entry name" value="Peptidase_S66C"/>
</dbReference>
<sequence length="364" mass="38919">MSPLRFPAPLRPGDRIGVTAPSAGVGEGARRRFEVAVSWLTARGFEVVLGDCLGVDRWVSAPRRQRAAEFTAMLCDPQIRAVVPPWGGPGTALDLLDELDWDAIGAAEPTWVVGYSDCVALMVPLTLYAGLPTLHGDNLMDTPYEVPAGLAHWTRLATAEGGPGGRRIVQRDSGVQGFWAPLEDAHAHVWRGQRAASWELWRPSATAGERLPDDGTRPRLDVTGTLVGGCIEVLSAIAGTPYADVRAFAREHGPLVVYVEAAEADASTVCRQLHTLRLHGWFEQAAAVLVGRTLAPDSGSGTEGMTQREAVLDALAGVAGADGGPVPVVFDVEIGHVPPHLPLLNGARARVQVDEMRHVITQFW</sequence>
<dbReference type="InterPro" id="IPR027461">
    <property type="entry name" value="Carboxypeptidase_A_C_sf"/>
</dbReference>
<dbReference type="Pfam" id="PF17676">
    <property type="entry name" value="Peptidase_S66C"/>
    <property type="match status" value="1"/>
</dbReference>
<dbReference type="InterPro" id="IPR003507">
    <property type="entry name" value="S66_fam"/>
</dbReference>
<keyword evidence="2" id="KW-0378">Hydrolase</keyword>
<keyword evidence="6" id="KW-1185">Reference proteome</keyword>
<comment type="similarity">
    <text evidence="1">Belongs to the peptidase S66 family.</text>
</comment>
<name>A0ABY2K2A6_9MICC</name>
<evidence type="ECO:0000259" key="4">
    <source>
        <dbReference type="Pfam" id="PF17676"/>
    </source>
</evidence>
<evidence type="ECO:0000259" key="3">
    <source>
        <dbReference type="Pfam" id="PF02016"/>
    </source>
</evidence>
<dbReference type="SUPFAM" id="SSF52317">
    <property type="entry name" value="Class I glutamine amidotransferase-like"/>
    <property type="match status" value="1"/>
</dbReference>
<protein>
    <submittedName>
        <fullName evidence="5">LD-carboxypeptidase</fullName>
    </submittedName>
</protein>
<dbReference type="RefSeq" id="WP_067191200.1">
    <property type="nucleotide sequence ID" value="NZ_JALXRH010000004.1"/>
</dbReference>
<evidence type="ECO:0000313" key="6">
    <source>
        <dbReference type="Proteomes" id="UP000297477"/>
    </source>
</evidence>
<evidence type="ECO:0000256" key="1">
    <source>
        <dbReference type="ARBA" id="ARBA00010233"/>
    </source>
</evidence>
<dbReference type="Gene3D" id="3.50.30.60">
    <property type="entry name" value="LD-carboxypeptidase A C-terminal domain-like"/>
    <property type="match status" value="1"/>
</dbReference>
<dbReference type="SUPFAM" id="SSF141986">
    <property type="entry name" value="LD-carboxypeptidase A C-terminal domain-like"/>
    <property type="match status" value="1"/>
</dbReference>
<dbReference type="EMBL" id="SPKT01000014">
    <property type="protein sequence ID" value="TFH98669.1"/>
    <property type="molecule type" value="Genomic_DNA"/>
</dbReference>
<reference evidence="5 6" key="1">
    <citation type="submission" date="2019-03" db="EMBL/GenBank/DDBJ databases">
        <title>Reclassification of Micrococcus aloeverae and Micrococcus yunnanensis as later heterotypic synonyms of Micrococcus luteus.</title>
        <authorList>
            <person name="Huang C.-H."/>
        </authorList>
    </citation>
    <scope>NUCLEOTIDE SEQUENCE [LARGE SCALE GENOMIC DNA]</scope>
    <source>
        <strain evidence="5 6">BCRC 12151</strain>
    </source>
</reference>
<dbReference type="InterPro" id="IPR029062">
    <property type="entry name" value="Class_I_gatase-like"/>
</dbReference>
<comment type="caution">
    <text evidence="5">The sequence shown here is derived from an EMBL/GenBank/DDBJ whole genome shotgun (WGS) entry which is preliminary data.</text>
</comment>
<accession>A0ABY2K2A6</accession>
<feature type="domain" description="LD-carboxypeptidase N-terminal" evidence="3">
    <location>
        <begin position="16"/>
        <end position="136"/>
    </location>
</feature>
<evidence type="ECO:0000313" key="5">
    <source>
        <dbReference type="EMBL" id="TFH98669.1"/>
    </source>
</evidence>
<dbReference type="InterPro" id="IPR040449">
    <property type="entry name" value="Peptidase_S66_N"/>
</dbReference>
<feature type="domain" description="LD-carboxypeptidase C-terminal" evidence="4">
    <location>
        <begin position="223"/>
        <end position="351"/>
    </location>
</feature>
<dbReference type="Proteomes" id="UP000297477">
    <property type="component" value="Unassembled WGS sequence"/>
</dbReference>
<dbReference type="Pfam" id="PF02016">
    <property type="entry name" value="Peptidase_S66"/>
    <property type="match status" value="1"/>
</dbReference>
<gene>
    <name evidence="5" type="ORF">E4A49_07700</name>
</gene>
<dbReference type="PIRSF" id="PIRSF028757">
    <property type="entry name" value="LD-carboxypeptidase"/>
    <property type="match status" value="1"/>
</dbReference>